<dbReference type="STRING" id="1341181.FLJC2902T_11430"/>
<sequence length="45" mass="5032">MLKISQILAIMFNSLVFKKVGFDLDLLGDKGIRFCNCCVAIISRP</sequence>
<evidence type="ECO:0000313" key="1">
    <source>
        <dbReference type="EMBL" id="ESU29104.1"/>
    </source>
</evidence>
<dbReference type="AlphaFoldDB" id="V6SRM0"/>
<dbReference type="EMBL" id="AVGG01000003">
    <property type="protein sequence ID" value="ESU29104.1"/>
    <property type="molecule type" value="Genomic_DNA"/>
</dbReference>
<reference evidence="1 2" key="1">
    <citation type="submission" date="2013-08" db="EMBL/GenBank/DDBJ databases">
        <title>Flavobacterium limnosediminis JC2902 genome sequencing.</title>
        <authorList>
            <person name="Lee K."/>
            <person name="Yi H."/>
            <person name="Park S."/>
            <person name="Chun J."/>
        </authorList>
    </citation>
    <scope>NUCLEOTIDE SEQUENCE [LARGE SCALE GENOMIC DNA]</scope>
    <source>
        <strain evidence="1 2">JC2902</strain>
    </source>
</reference>
<protein>
    <submittedName>
        <fullName evidence="1">Uncharacterized protein</fullName>
    </submittedName>
</protein>
<name>V6SRM0_9FLAO</name>
<organism evidence="1 2">
    <name type="scientific">Flavobacterium limnosediminis JC2902</name>
    <dbReference type="NCBI Taxonomy" id="1341181"/>
    <lineage>
        <taxon>Bacteria</taxon>
        <taxon>Pseudomonadati</taxon>
        <taxon>Bacteroidota</taxon>
        <taxon>Flavobacteriia</taxon>
        <taxon>Flavobacteriales</taxon>
        <taxon>Flavobacteriaceae</taxon>
        <taxon>Flavobacterium</taxon>
    </lineage>
</organism>
<evidence type="ECO:0000313" key="2">
    <source>
        <dbReference type="Proteomes" id="UP000018004"/>
    </source>
</evidence>
<gene>
    <name evidence="1" type="ORF">FLJC2902T_11430</name>
</gene>
<keyword evidence="2" id="KW-1185">Reference proteome</keyword>
<comment type="caution">
    <text evidence="1">The sequence shown here is derived from an EMBL/GenBank/DDBJ whole genome shotgun (WGS) entry which is preliminary data.</text>
</comment>
<dbReference type="Proteomes" id="UP000018004">
    <property type="component" value="Unassembled WGS sequence"/>
</dbReference>
<accession>V6SRM0</accession>
<proteinExistence type="predicted"/>